<organism evidence="3 4">
    <name type="scientific">Belnapia rosea</name>
    <dbReference type="NCBI Taxonomy" id="938405"/>
    <lineage>
        <taxon>Bacteria</taxon>
        <taxon>Pseudomonadati</taxon>
        <taxon>Pseudomonadota</taxon>
        <taxon>Alphaproteobacteria</taxon>
        <taxon>Acetobacterales</taxon>
        <taxon>Roseomonadaceae</taxon>
        <taxon>Belnapia</taxon>
    </lineage>
</organism>
<dbReference type="GO" id="GO:0008360">
    <property type="term" value="P:regulation of cell shape"/>
    <property type="evidence" value="ECO:0007669"/>
    <property type="project" value="UniProtKB-UniRule"/>
</dbReference>
<evidence type="ECO:0000313" key="4">
    <source>
        <dbReference type="Proteomes" id="UP000198925"/>
    </source>
</evidence>
<evidence type="ECO:0000313" key="3">
    <source>
        <dbReference type="EMBL" id="SDC92064.1"/>
    </source>
</evidence>
<dbReference type="GO" id="GO:0071555">
    <property type="term" value="P:cell wall organization"/>
    <property type="evidence" value="ECO:0007669"/>
    <property type="project" value="UniProtKB-UniRule"/>
</dbReference>
<proteinExistence type="predicted"/>
<reference evidence="3 4" key="1">
    <citation type="submission" date="2016-10" db="EMBL/GenBank/DDBJ databases">
        <authorList>
            <person name="de Groot N.N."/>
        </authorList>
    </citation>
    <scope>NUCLEOTIDE SEQUENCE [LARGE SCALE GENOMIC DNA]</scope>
    <source>
        <strain evidence="3 4">CPCC 100156</strain>
    </source>
</reference>
<protein>
    <submittedName>
        <fullName evidence="3">L,D-peptidoglycan transpeptidase YkuD, ErfK/YbiS/YcfS/YnhG family</fullName>
    </submittedName>
</protein>
<gene>
    <name evidence="3" type="ORF">SAMN04487779_100356</name>
</gene>
<dbReference type="RefSeq" id="WP_090662542.1">
    <property type="nucleotide sequence ID" value="NZ_FMZX01000003.1"/>
</dbReference>
<dbReference type="PANTHER" id="PTHR38589">
    <property type="entry name" value="BLR0621 PROTEIN"/>
    <property type="match status" value="1"/>
</dbReference>
<evidence type="ECO:0000256" key="1">
    <source>
        <dbReference type="PROSITE-ProRule" id="PRU01373"/>
    </source>
</evidence>
<dbReference type="EMBL" id="FMZX01000003">
    <property type="protein sequence ID" value="SDC92064.1"/>
    <property type="molecule type" value="Genomic_DNA"/>
</dbReference>
<accession>A0A1G6QJG6</accession>
<feature type="active site" description="Proton donor/acceptor" evidence="1">
    <location>
        <position position="133"/>
    </location>
</feature>
<dbReference type="InterPro" id="IPR005490">
    <property type="entry name" value="LD_TPept_cat_dom"/>
</dbReference>
<comment type="pathway">
    <text evidence="1">Cell wall biogenesis; peptidoglycan biosynthesis.</text>
</comment>
<dbReference type="STRING" id="938405.SAMN02927895_02748"/>
<dbReference type="GO" id="GO:0016740">
    <property type="term" value="F:transferase activity"/>
    <property type="evidence" value="ECO:0007669"/>
    <property type="project" value="InterPro"/>
</dbReference>
<keyword evidence="1" id="KW-0573">Peptidoglycan synthesis</keyword>
<name>A0A1G6QJG6_9PROT</name>
<sequence>MSAAPSTALVRPDGLLRLQGETWRCALGRGGIRRDKREGDGATPVGLLPLRRVLYRADRVAPPRCRVAVEPIAPQDGWCDDPSHADYNRPVTLPHPARHEVLWRADSLYDIIGILGWNDAPVQRGRGSAIFLHLARPDLAPTEGCIALPEPALRAVLAAGLAAIEVMDE</sequence>
<dbReference type="AlphaFoldDB" id="A0A1G6QJG6"/>
<keyword evidence="4" id="KW-1185">Reference proteome</keyword>
<dbReference type="GO" id="GO:0009252">
    <property type="term" value="P:peptidoglycan biosynthetic process"/>
    <property type="evidence" value="ECO:0007669"/>
    <property type="project" value="UniProtKB-KW"/>
</dbReference>
<keyword evidence="1" id="KW-0133">Cell shape</keyword>
<keyword evidence="1" id="KW-0961">Cell wall biogenesis/degradation</keyword>
<dbReference type="PANTHER" id="PTHR38589:SF1">
    <property type="entry name" value="BLR0621 PROTEIN"/>
    <property type="match status" value="1"/>
</dbReference>
<feature type="active site" description="Nucleophile" evidence="1">
    <location>
        <position position="145"/>
    </location>
</feature>
<evidence type="ECO:0000259" key="2">
    <source>
        <dbReference type="PROSITE" id="PS52029"/>
    </source>
</evidence>
<dbReference type="Pfam" id="PF03734">
    <property type="entry name" value="YkuD"/>
    <property type="match status" value="1"/>
</dbReference>
<feature type="domain" description="L,D-TPase catalytic" evidence="2">
    <location>
        <begin position="1"/>
        <end position="169"/>
    </location>
</feature>
<dbReference type="Proteomes" id="UP000198925">
    <property type="component" value="Unassembled WGS sequence"/>
</dbReference>
<dbReference type="PROSITE" id="PS52029">
    <property type="entry name" value="LD_TPASE"/>
    <property type="match status" value="1"/>
</dbReference>